<dbReference type="Proteomes" id="UP000675664">
    <property type="component" value="Unassembled WGS sequence"/>
</dbReference>
<evidence type="ECO:0000256" key="4">
    <source>
        <dbReference type="PIRSR" id="PIRSR006806-1"/>
    </source>
</evidence>
<evidence type="ECO:0000256" key="3">
    <source>
        <dbReference type="ARBA" id="ARBA00022840"/>
    </source>
</evidence>
<accession>A0A8J8B1N6</accession>
<comment type="cofactor">
    <cofactor evidence="5">
        <name>Mg(2+)</name>
        <dbReference type="ChEBI" id="CHEBI:18420"/>
    </cofactor>
</comment>
<comment type="similarity">
    <text evidence="1 5">Belongs to the 5-formyltetrahydrofolate cyclo-ligase family.</text>
</comment>
<keyword evidence="2 4" id="KW-0547">Nucleotide-binding</keyword>
<dbReference type="GO" id="GO:0009396">
    <property type="term" value="P:folic acid-containing compound biosynthetic process"/>
    <property type="evidence" value="ECO:0007669"/>
    <property type="project" value="TreeGrafter"/>
</dbReference>
<dbReference type="Pfam" id="PF01812">
    <property type="entry name" value="5-FTHF_cyc-lig"/>
    <property type="match status" value="1"/>
</dbReference>
<evidence type="ECO:0000313" key="7">
    <source>
        <dbReference type="Proteomes" id="UP000675664"/>
    </source>
</evidence>
<dbReference type="GO" id="GO:0005524">
    <property type="term" value="F:ATP binding"/>
    <property type="evidence" value="ECO:0007669"/>
    <property type="project" value="UniProtKB-KW"/>
</dbReference>
<gene>
    <name evidence="6" type="ORF">KCX82_08565</name>
</gene>
<name>A0A8J8B1N6_9FIRM</name>
<dbReference type="PIRSF" id="PIRSF006806">
    <property type="entry name" value="FTHF_cligase"/>
    <property type="match status" value="1"/>
</dbReference>
<dbReference type="EMBL" id="JAGSND010000004">
    <property type="protein sequence ID" value="MBR0597922.1"/>
    <property type="molecule type" value="Genomic_DNA"/>
</dbReference>
<keyword evidence="7" id="KW-1185">Reference proteome</keyword>
<reference evidence="6" key="1">
    <citation type="submission" date="2021-04" db="EMBL/GenBank/DDBJ databases">
        <title>Sinoanaerobacter chloroacetimidivorans sp. nov., an obligate anaerobic bacterium isolated from anaerobic sludge.</title>
        <authorList>
            <person name="Bao Y."/>
        </authorList>
    </citation>
    <scope>NUCLEOTIDE SEQUENCE</scope>
    <source>
        <strain evidence="6">BAD-6</strain>
    </source>
</reference>
<protein>
    <recommendedName>
        <fullName evidence="5">5-formyltetrahydrofolate cyclo-ligase</fullName>
        <ecNumber evidence="5">6.3.3.2</ecNumber>
    </recommendedName>
</protein>
<dbReference type="Gene3D" id="3.40.50.10420">
    <property type="entry name" value="NagB/RpiA/CoA transferase-like"/>
    <property type="match status" value="1"/>
</dbReference>
<feature type="binding site" evidence="4">
    <location>
        <begin position="138"/>
        <end position="146"/>
    </location>
    <ligand>
        <name>ATP</name>
        <dbReference type="ChEBI" id="CHEBI:30616"/>
    </ligand>
</feature>
<feature type="binding site" evidence="4">
    <location>
        <position position="56"/>
    </location>
    <ligand>
        <name>substrate</name>
    </ligand>
</feature>
<dbReference type="PANTHER" id="PTHR23407">
    <property type="entry name" value="ATPASE INHIBITOR/5-FORMYLTETRAHYDROFOLATE CYCLO-LIGASE"/>
    <property type="match status" value="1"/>
</dbReference>
<organism evidence="6 7">
    <name type="scientific">Sinanaerobacter chloroacetimidivorans</name>
    <dbReference type="NCBI Taxonomy" id="2818044"/>
    <lineage>
        <taxon>Bacteria</taxon>
        <taxon>Bacillati</taxon>
        <taxon>Bacillota</taxon>
        <taxon>Clostridia</taxon>
        <taxon>Peptostreptococcales</taxon>
        <taxon>Anaerovoracaceae</taxon>
        <taxon>Sinanaerobacter</taxon>
    </lineage>
</organism>
<dbReference type="GO" id="GO:0030272">
    <property type="term" value="F:5-formyltetrahydrofolate cyclo-ligase activity"/>
    <property type="evidence" value="ECO:0007669"/>
    <property type="project" value="UniProtKB-EC"/>
</dbReference>
<dbReference type="RefSeq" id="WP_227018047.1">
    <property type="nucleotide sequence ID" value="NZ_JAGSND010000004.1"/>
</dbReference>
<feature type="binding site" evidence="4">
    <location>
        <begin position="5"/>
        <end position="9"/>
    </location>
    <ligand>
        <name>ATP</name>
        <dbReference type="ChEBI" id="CHEBI:30616"/>
    </ligand>
</feature>
<sequence length="190" mass="21421">MNSKKNNIRKQILEARSKLTPSQMNAAEEQALQKLLMMDVYRNSRVIMLYHDFRKEVPTEKLIAAVRDSGRRLILPLTDPDFQIIPYEIPKELPLSSALETSPMGISEPDPQICSVVKPEIIDLVIVPGSAFDQSGNRMGYGKGCYDRFLPLLQEKAFKLGLAYEFQVLDVIPAEPVDVKMDEILAVSVE</sequence>
<comment type="catalytic activity">
    <reaction evidence="5">
        <text>(6S)-5-formyl-5,6,7,8-tetrahydrofolate + ATP = (6R)-5,10-methenyltetrahydrofolate + ADP + phosphate</text>
        <dbReference type="Rhea" id="RHEA:10488"/>
        <dbReference type="ChEBI" id="CHEBI:30616"/>
        <dbReference type="ChEBI" id="CHEBI:43474"/>
        <dbReference type="ChEBI" id="CHEBI:57455"/>
        <dbReference type="ChEBI" id="CHEBI:57457"/>
        <dbReference type="ChEBI" id="CHEBI:456216"/>
        <dbReference type="EC" id="6.3.3.2"/>
    </reaction>
</comment>
<proteinExistence type="inferred from homology"/>
<dbReference type="EC" id="6.3.3.2" evidence="5"/>
<comment type="caution">
    <text evidence="6">The sequence shown here is derived from an EMBL/GenBank/DDBJ whole genome shotgun (WGS) entry which is preliminary data.</text>
</comment>
<keyword evidence="3 4" id="KW-0067">ATP-binding</keyword>
<keyword evidence="5" id="KW-0479">Metal-binding</keyword>
<evidence type="ECO:0000313" key="6">
    <source>
        <dbReference type="EMBL" id="MBR0597922.1"/>
    </source>
</evidence>
<dbReference type="InterPro" id="IPR024185">
    <property type="entry name" value="FTHF_cligase-like_sf"/>
</dbReference>
<dbReference type="InterPro" id="IPR002698">
    <property type="entry name" value="FTHF_cligase"/>
</dbReference>
<dbReference type="GO" id="GO:0046872">
    <property type="term" value="F:metal ion binding"/>
    <property type="evidence" value="ECO:0007669"/>
    <property type="project" value="UniProtKB-KW"/>
</dbReference>
<dbReference type="NCBIfam" id="TIGR02727">
    <property type="entry name" value="MTHFS_bact"/>
    <property type="match status" value="1"/>
</dbReference>
<dbReference type="SUPFAM" id="SSF100950">
    <property type="entry name" value="NagB/RpiA/CoA transferase-like"/>
    <property type="match status" value="1"/>
</dbReference>
<evidence type="ECO:0000256" key="5">
    <source>
        <dbReference type="RuleBase" id="RU361279"/>
    </source>
</evidence>
<keyword evidence="5" id="KW-0460">Magnesium</keyword>
<evidence type="ECO:0000256" key="2">
    <source>
        <dbReference type="ARBA" id="ARBA00022741"/>
    </source>
</evidence>
<dbReference type="InterPro" id="IPR037171">
    <property type="entry name" value="NagB/RpiA_transferase-like"/>
</dbReference>
<keyword evidence="6" id="KW-0436">Ligase</keyword>
<evidence type="ECO:0000256" key="1">
    <source>
        <dbReference type="ARBA" id="ARBA00010638"/>
    </source>
</evidence>
<reference evidence="6" key="2">
    <citation type="submission" date="2021-04" db="EMBL/GenBank/DDBJ databases">
        <authorList>
            <person name="Liu J."/>
        </authorList>
    </citation>
    <scope>NUCLEOTIDE SEQUENCE</scope>
    <source>
        <strain evidence="6">BAD-6</strain>
    </source>
</reference>
<dbReference type="GO" id="GO:0035999">
    <property type="term" value="P:tetrahydrofolate interconversion"/>
    <property type="evidence" value="ECO:0007669"/>
    <property type="project" value="TreeGrafter"/>
</dbReference>
<dbReference type="PANTHER" id="PTHR23407:SF1">
    <property type="entry name" value="5-FORMYLTETRAHYDROFOLATE CYCLO-LIGASE"/>
    <property type="match status" value="1"/>
</dbReference>
<dbReference type="AlphaFoldDB" id="A0A8J8B1N6"/>